<evidence type="ECO:0000313" key="1">
    <source>
        <dbReference type="Proteomes" id="UP000887579"/>
    </source>
</evidence>
<proteinExistence type="predicted"/>
<dbReference type="Proteomes" id="UP000887579">
    <property type="component" value="Unplaced"/>
</dbReference>
<evidence type="ECO:0000313" key="2">
    <source>
        <dbReference type="WBParaSite" id="ES5_v2.g11485.t1"/>
    </source>
</evidence>
<accession>A0AC34F3L7</accession>
<sequence length="772" mass="88076">MVSPNDDDLMSQVFASVQLPEVKWSNESHHETHEVIRKTVTVNENGEQQVHTKHYHYNNQNGDEHESEDEHHQVVHSDNHGYHGGKVDEELVSQVFFNRPTVETFRVENGIPESDDASERSSSRMSHHSHHSHHSRHMSESEGIHGHNILARETELENGHLSKKVLENVPHKSQQQDSIIAELKKQQSGLDDSSSDDETLKANYFNAYNNHDNHSQRSNSVHSVASHHSYQAPPSHHSSNDSFPKYQPPPPPTQHPQPATRDSRASSTSTLRSDRDIRIVTNHTPPAPRPQPTYDNGYNADEPAHHGDPKGIHTYREYGTKGIHTSGHRRSNASEVSSVDYNRESFTVGDIEYIQEKPKARERTATKQSSMNSNHKPAQLDHHQHYNNHQQDQRYRTDTKQSEKPKARERTATKQSSMNSNHKPAQLDHHQHYNNHQQDQRYRTDTKQSGISQHHEAVTTVRHYNPVKRQSYTPRGPVGQFVPSVDDSPIAPVSHLADQYGGRSHANKALFFPQKHEEVEQHHSRASSKRGSDASSVHSLKHFGNKNERSNTQHTTVSHVSIGKGAHKRRDSDTSVGTQHTAIIDKHPGKYDSIRVVKNVRSYKEFLDVWSQREIEEATEEGPIPHVEPIPRPRYSISARHVYPDTLKIAQEPKHRPSLHSAALRPSENLNEHSSVGKVDKATSYHNLHLIGDDKSRRSTFVGGEDKSRKSTFIGEQQKSRHSTFVPIQEEEEVTEIHHHHHYHINGSTESIPKSRKSTLKHVEVEEHKHKH</sequence>
<organism evidence="1 2">
    <name type="scientific">Panagrolaimus sp. ES5</name>
    <dbReference type="NCBI Taxonomy" id="591445"/>
    <lineage>
        <taxon>Eukaryota</taxon>
        <taxon>Metazoa</taxon>
        <taxon>Ecdysozoa</taxon>
        <taxon>Nematoda</taxon>
        <taxon>Chromadorea</taxon>
        <taxon>Rhabditida</taxon>
        <taxon>Tylenchina</taxon>
        <taxon>Panagrolaimomorpha</taxon>
        <taxon>Panagrolaimoidea</taxon>
        <taxon>Panagrolaimidae</taxon>
        <taxon>Panagrolaimus</taxon>
    </lineage>
</organism>
<reference evidence="2" key="1">
    <citation type="submission" date="2022-11" db="UniProtKB">
        <authorList>
            <consortium name="WormBaseParasite"/>
        </authorList>
    </citation>
    <scope>IDENTIFICATION</scope>
</reference>
<dbReference type="WBParaSite" id="ES5_v2.g11485.t1">
    <property type="protein sequence ID" value="ES5_v2.g11485.t1"/>
    <property type="gene ID" value="ES5_v2.g11485"/>
</dbReference>
<protein>
    <submittedName>
        <fullName evidence="2">Uncharacterized protein</fullName>
    </submittedName>
</protein>
<name>A0AC34F3L7_9BILA</name>